<accession>A0A835Z2B1</accession>
<dbReference type="Proteomes" id="UP000664859">
    <property type="component" value="Unassembled WGS sequence"/>
</dbReference>
<comment type="caution">
    <text evidence="1">The sequence shown here is derived from an EMBL/GenBank/DDBJ whole genome shotgun (WGS) entry which is preliminary data.</text>
</comment>
<organism evidence="1 2">
    <name type="scientific">Tribonema minus</name>
    <dbReference type="NCBI Taxonomy" id="303371"/>
    <lineage>
        <taxon>Eukaryota</taxon>
        <taxon>Sar</taxon>
        <taxon>Stramenopiles</taxon>
        <taxon>Ochrophyta</taxon>
        <taxon>PX clade</taxon>
        <taxon>Xanthophyceae</taxon>
        <taxon>Tribonematales</taxon>
        <taxon>Tribonemataceae</taxon>
        <taxon>Tribonema</taxon>
    </lineage>
</organism>
<dbReference type="AlphaFoldDB" id="A0A835Z2B1"/>
<gene>
    <name evidence="1" type="ORF">JKP88DRAFT_354103</name>
</gene>
<evidence type="ECO:0000313" key="1">
    <source>
        <dbReference type="EMBL" id="KAG5185745.1"/>
    </source>
</evidence>
<keyword evidence="2" id="KW-1185">Reference proteome</keyword>
<dbReference type="Gene3D" id="3.40.50.150">
    <property type="entry name" value="Vaccinia Virus protein VP39"/>
    <property type="match status" value="1"/>
</dbReference>
<protein>
    <submittedName>
        <fullName evidence="1">Uncharacterized protein</fullName>
    </submittedName>
</protein>
<evidence type="ECO:0000313" key="2">
    <source>
        <dbReference type="Proteomes" id="UP000664859"/>
    </source>
</evidence>
<proteinExistence type="predicted"/>
<sequence>MVFFVRNGAFGIVIGQALRHPWKECAGVEIVPALHDIAAAALAEAQRAAAAAASAPHSAAAAAFTPQQAAALRALAPCALHLGDILTPCRGTPPTDAAARADVVFCYCSTWPAAGDLLTGLSFALAAVLRKGALVVTTDRRLASEPGAWEFALRATREGVNAETGGASVAYIWEVTQNGVGLI</sequence>
<dbReference type="OrthoDB" id="194598at2759"/>
<dbReference type="InterPro" id="IPR029063">
    <property type="entry name" value="SAM-dependent_MTases_sf"/>
</dbReference>
<dbReference type="EMBL" id="JAFCMP010000123">
    <property type="protein sequence ID" value="KAG5185745.1"/>
    <property type="molecule type" value="Genomic_DNA"/>
</dbReference>
<reference evidence="1" key="1">
    <citation type="submission" date="2021-02" db="EMBL/GenBank/DDBJ databases">
        <title>First Annotated Genome of the Yellow-green Alga Tribonema minus.</title>
        <authorList>
            <person name="Mahan K.M."/>
        </authorList>
    </citation>
    <scope>NUCLEOTIDE SEQUENCE</scope>
    <source>
        <strain evidence="1">UTEX B ZZ1240</strain>
    </source>
</reference>
<name>A0A835Z2B1_9STRA</name>